<keyword evidence="7" id="KW-1185">Reference proteome</keyword>
<dbReference type="SUPFAM" id="SSF101148">
    <property type="entry name" value="Plant invertase/pectin methylesterase inhibitor"/>
    <property type="match status" value="1"/>
</dbReference>
<dbReference type="InterPro" id="IPR052421">
    <property type="entry name" value="PCW_Enzyme_Inhibitor"/>
</dbReference>
<keyword evidence="1 4" id="KW-0732">Signal</keyword>
<accession>A0A2C9UZZ9</accession>
<dbReference type="GO" id="GO:0004857">
    <property type="term" value="F:enzyme inhibitor activity"/>
    <property type="evidence" value="ECO:0007669"/>
    <property type="project" value="InterPro"/>
</dbReference>
<dbReference type="EMBL" id="CM004397">
    <property type="protein sequence ID" value="OAY36769.1"/>
    <property type="molecule type" value="Genomic_DNA"/>
</dbReference>
<dbReference type="AlphaFoldDB" id="A0A2C9UZZ9"/>
<evidence type="ECO:0000256" key="4">
    <source>
        <dbReference type="SAM" id="SignalP"/>
    </source>
</evidence>
<feature type="domain" description="Pectinesterase inhibitor" evidence="5">
    <location>
        <begin position="82"/>
        <end position="216"/>
    </location>
</feature>
<organism evidence="6 7">
    <name type="scientific">Manihot esculenta</name>
    <name type="common">Cassava</name>
    <name type="synonym">Jatropha manihot</name>
    <dbReference type="NCBI Taxonomy" id="3983"/>
    <lineage>
        <taxon>Eukaryota</taxon>
        <taxon>Viridiplantae</taxon>
        <taxon>Streptophyta</taxon>
        <taxon>Embryophyta</taxon>
        <taxon>Tracheophyta</taxon>
        <taxon>Spermatophyta</taxon>
        <taxon>Magnoliopsida</taxon>
        <taxon>eudicotyledons</taxon>
        <taxon>Gunneridae</taxon>
        <taxon>Pentapetalae</taxon>
        <taxon>rosids</taxon>
        <taxon>fabids</taxon>
        <taxon>Malpighiales</taxon>
        <taxon>Euphorbiaceae</taxon>
        <taxon>Crotonoideae</taxon>
        <taxon>Manihoteae</taxon>
        <taxon>Manihot</taxon>
    </lineage>
</organism>
<dbReference type="Gene3D" id="1.20.140.40">
    <property type="entry name" value="Invertase/pectin methylesterase inhibitor family protein"/>
    <property type="match status" value="1"/>
</dbReference>
<evidence type="ECO:0000313" key="7">
    <source>
        <dbReference type="Proteomes" id="UP000091857"/>
    </source>
</evidence>
<dbReference type="PANTHER" id="PTHR36710:SF4">
    <property type="entry name" value="PLANT INVERTASE_PECTIN METHYLESTERASE INHIBITOR SUPERFAMILY PROTEIN"/>
    <property type="match status" value="1"/>
</dbReference>
<dbReference type="Proteomes" id="UP000091857">
    <property type="component" value="Chromosome 11"/>
</dbReference>
<name>A0A2C9UZZ9_MANES</name>
<feature type="chain" id="PRO_5012090184" description="Pectinesterase inhibitor domain-containing protein" evidence="4">
    <location>
        <begin position="28"/>
        <end position="231"/>
    </location>
</feature>
<evidence type="ECO:0000256" key="2">
    <source>
        <dbReference type="ARBA" id="ARBA00023157"/>
    </source>
</evidence>
<dbReference type="InterPro" id="IPR006501">
    <property type="entry name" value="Pectinesterase_inhib_dom"/>
</dbReference>
<keyword evidence="2" id="KW-1015">Disulfide bond</keyword>
<comment type="caution">
    <text evidence="6">The sequence shown here is derived from an EMBL/GenBank/DDBJ whole genome shotgun (WGS) entry which is preliminary data.</text>
</comment>
<dbReference type="Gramene" id="Manes.11G046900.1.v8.1">
    <property type="protein sequence ID" value="Manes.11G046900.1.v8.1.CDS.1"/>
    <property type="gene ID" value="Manes.11G046900.v8.1"/>
</dbReference>
<comment type="similarity">
    <text evidence="3">Belongs to the PMEI family.</text>
</comment>
<dbReference type="PANTHER" id="PTHR36710">
    <property type="entry name" value="PECTINESTERASE INHIBITOR-LIKE"/>
    <property type="match status" value="1"/>
</dbReference>
<evidence type="ECO:0000259" key="5">
    <source>
        <dbReference type="Pfam" id="PF04043"/>
    </source>
</evidence>
<feature type="signal peptide" evidence="4">
    <location>
        <begin position="1"/>
        <end position="27"/>
    </location>
</feature>
<protein>
    <recommendedName>
        <fullName evidence="5">Pectinesterase inhibitor domain-containing protein</fullName>
    </recommendedName>
</protein>
<gene>
    <name evidence="6" type="ORF">MANES_11G046900v8</name>
</gene>
<reference evidence="7" key="1">
    <citation type="journal article" date="2016" name="Nat. Biotechnol.">
        <title>Sequencing wild and cultivated cassava and related species reveals extensive interspecific hybridization and genetic diversity.</title>
        <authorList>
            <person name="Bredeson J.V."/>
            <person name="Lyons J.B."/>
            <person name="Prochnik S.E."/>
            <person name="Wu G.A."/>
            <person name="Ha C.M."/>
            <person name="Edsinger-Gonzales E."/>
            <person name="Grimwood J."/>
            <person name="Schmutz J."/>
            <person name="Rabbi I.Y."/>
            <person name="Egesi C."/>
            <person name="Nauluvula P."/>
            <person name="Lebot V."/>
            <person name="Ndunguru J."/>
            <person name="Mkamilo G."/>
            <person name="Bart R.S."/>
            <person name="Setter T.L."/>
            <person name="Gleadow R.M."/>
            <person name="Kulakow P."/>
            <person name="Ferguson M.E."/>
            <person name="Rounsley S."/>
            <person name="Rokhsar D.S."/>
        </authorList>
    </citation>
    <scope>NUCLEOTIDE SEQUENCE [LARGE SCALE GENOMIC DNA]</scope>
    <source>
        <strain evidence="7">cv. AM560-2</strain>
    </source>
</reference>
<dbReference type="Pfam" id="PF04043">
    <property type="entry name" value="PMEI"/>
    <property type="match status" value="1"/>
</dbReference>
<evidence type="ECO:0000313" key="6">
    <source>
        <dbReference type="EMBL" id="OAY36769.1"/>
    </source>
</evidence>
<proteinExistence type="inferred from homology"/>
<sequence>MELISNKSIFIFLFFSSILSFSTTTSATSEVPSELDLKFFLPDSPSPSPAVQASHPTFSSFNITTFIAMHFPKVPTSSIHSSLENICSVTQNPKMCVTLLASHVTQPVTPLTSLQAVIKTLDVLVKDASFVAMDVHKDPSTPLKLKKSLEMSMEQYWRASNSIGHASAAFSSHDIEEVKSMLVVAVTNFGFADEAFYKHGLKKSPMNDINEFLIQFAEFGIDISSNLTKNY</sequence>
<dbReference type="CDD" id="cd15800">
    <property type="entry name" value="PMEI-like_2"/>
    <property type="match status" value="1"/>
</dbReference>
<evidence type="ECO:0000256" key="3">
    <source>
        <dbReference type="ARBA" id="ARBA00038471"/>
    </source>
</evidence>
<evidence type="ECO:0000256" key="1">
    <source>
        <dbReference type="ARBA" id="ARBA00022729"/>
    </source>
</evidence>
<dbReference type="OrthoDB" id="851194at2759"/>
<dbReference type="InterPro" id="IPR035513">
    <property type="entry name" value="Invertase/methylesterase_inhib"/>
</dbReference>